<evidence type="ECO:0000259" key="3">
    <source>
        <dbReference type="PROSITE" id="PS50157"/>
    </source>
</evidence>
<dbReference type="Proteomes" id="UP001140949">
    <property type="component" value="Unassembled WGS sequence"/>
</dbReference>
<organism evidence="4 5">
    <name type="scientific">Iris pallida</name>
    <name type="common">Sweet iris</name>
    <dbReference type="NCBI Taxonomy" id="29817"/>
    <lineage>
        <taxon>Eukaryota</taxon>
        <taxon>Viridiplantae</taxon>
        <taxon>Streptophyta</taxon>
        <taxon>Embryophyta</taxon>
        <taxon>Tracheophyta</taxon>
        <taxon>Spermatophyta</taxon>
        <taxon>Magnoliopsida</taxon>
        <taxon>Liliopsida</taxon>
        <taxon>Asparagales</taxon>
        <taxon>Iridaceae</taxon>
        <taxon>Iridoideae</taxon>
        <taxon>Irideae</taxon>
        <taxon>Iris</taxon>
    </lineage>
</organism>
<comment type="caution">
    <text evidence="4">The sequence shown here is derived from an EMBL/GenBank/DDBJ whole genome shotgun (WGS) entry which is preliminary data.</text>
</comment>
<accession>A0AAX6HPW7</accession>
<dbReference type="PROSITE" id="PS00028">
    <property type="entry name" value="ZINC_FINGER_C2H2_1"/>
    <property type="match status" value="1"/>
</dbReference>
<dbReference type="InterPro" id="IPR013087">
    <property type="entry name" value="Znf_C2H2_type"/>
</dbReference>
<feature type="coiled-coil region" evidence="2">
    <location>
        <begin position="282"/>
        <end position="312"/>
    </location>
</feature>
<dbReference type="PANTHER" id="PTHR36055:SF1">
    <property type="entry name" value="C2H2-LIKE ZINC FINGER PROTEIN"/>
    <property type="match status" value="1"/>
</dbReference>
<dbReference type="EMBL" id="JANAVB010007398">
    <property type="protein sequence ID" value="KAJ6843116.1"/>
    <property type="molecule type" value="Genomic_DNA"/>
</dbReference>
<keyword evidence="1" id="KW-0862">Zinc</keyword>
<keyword evidence="1" id="KW-0479">Metal-binding</keyword>
<dbReference type="AlphaFoldDB" id="A0AAX6HPW7"/>
<evidence type="ECO:0000313" key="4">
    <source>
        <dbReference type="EMBL" id="KAJ6843116.1"/>
    </source>
</evidence>
<protein>
    <recommendedName>
        <fullName evidence="3">C2H2-type domain-containing protein</fullName>
    </recommendedName>
</protein>
<keyword evidence="2" id="KW-0175">Coiled coil</keyword>
<name>A0AAX6HPW7_IRIPA</name>
<reference evidence="4" key="2">
    <citation type="submission" date="2023-04" db="EMBL/GenBank/DDBJ databases">
        <authorList>
            <person name="Bruccoleri R.E."/>
            <person name="Oakeley E.J."/>
            <person name="Faust A.-M."/>
            <person name="Dessus-Babus S."/>
            <person name="Altorfer M."/>
            <person name="Burckhardt D."/>
            <person name="Oertli M."/>
            <person name="Naumann U."/>
            <person name="Petersen F."/>
            <person name="Wong J."/>
        </authorList>
    </citation>
    <scope>NUCLEOTIDE SEQUENCE</scope>
    <source>
        <strain evidence="4">GSM-AAB239-AS_SAM_17_03QT</strain>
        <tissue evidence="4">Leaf</tissue>
    </source>
</reference>
<evidence type="ECO:0000256" key="2">
    <source>
        <dbReference type="SAM" id="Coils"/>
    </source>
</evidence>
<sequence length="483" mass="54386">MVQSSRGIAQTPTNLEAENFSEDDSLVIYNGPSSLHTKMNVITEPKYLSKSNEVAIKGTKDASEQLQILRFPESLFSFTQATTKANGEPEKYLSGWPLLTSSEIQLQKCNKCSREFCSAINLRRHIRGHRRPFNKESEKNRENLCAYWDKLSWDKAKEIVSINDVTVKDLSGSSVIRELKSLIRIMRLSALPDIYLKAGIILLDVVDARHSSSPISSEELFRALDDASERTFMFAGTAQSVEKFIFDVDARTISLEMKNIVAITSFMVELKLVEAWLADKAAEALRCQKLLLEEEEAALKRQAEASERKRLKKLRQKLERPKGLVKADATAGKELFLTHQLASVLVKDTHEATRANSSILSKNDNYKDLEPVASNNGNEICPEKIKPGDQNLSANVSQKVHIDDHRDQEHKAQPCSCRENVVMIGSLILPLGNGNDQCSEEKCNHNWFYLAEDFLAQRWKGAMEAQHVKLVLSPEAENLPKDD</sequence>
<gene>
    <name evidence="4" type="ORF">M6B38_300275</name>
</gene>
<dbReference type="PROSITE" id="PS50157">
    <property type="entry name" value="ZINC_FINGER_C2H2_2"/>
    <property type="match status" value="1"/>
</dbReference>
<evidence type="ECO:0000313" key="5">
    <source>
        <dbReference type="Proteomes" id="UP001140949"/>
    </source>
</evidence>
<keyword evidence="5" id="KW-1185">Reference proteome</keyword>
<reference evidence="4" key="1">
    <citation type="journal article" date="2023" name="GigaByte">
        <title>Genome assembly of the bearded iris, Iris pallida Lam.</title>
        <authorList>
            <person name="Bruccoleri R.E."/>
            <person name="Oakeley E.J."/>
            <person name="Faust A.M.E."/>
            <person name="Altorfer M."/>
            <person name="Dessus-Babus S."/>
            <person name="Burckhardt D."/>
            <person name="Oertli M."/>
            <person name="Naumann U."/>
            <person name="Petersen F."/>
            <person name="Wong J."/>
        </authorList>
    </citation>
    <scope>NUCLEOTIDE SEQUENCE</scope>
    <source>
        <strain evidence="4">GSM-AAB239-AS_SAM_17_03QT</strain>
    </source>
</reference>
<feature type="domain" description="C2H2-type" evidence="3">
    <location>
        <begin position="107"/>
        <end position="129"/>
    </location>
</feature>
<dbReference type="PANTHER" id="PTHR36055">
    <property type="entry name" value="C2H2-LIKE ZINC FINGER PROTEIN"/>
    <property type="match status" value="1"/>
</dbReference>
<keyword evidence="1" id="KW-0863">Zinc-finger</keyword>
<dbReference type="GO" id="GO:0008270">
    <property type="term" value="F:zinc ion binding"/>
    <property type="evidence" value="ECO:0007669"/>
    <property type="project" value="UniProtKB-KW"/>
</dbReference>
<proteinExistence type="predicted"/>
<evidence type="ECO:0000256" key="1">
    <source>
        <dbReference type="PROSITE-ProRule" id="PRU00042"/>
    </source>
</evidence>